<keyword evidence="14" id="KW-1185">Reference proteome</keyword>
<evidence type="ECO:0000256" key="8">
    <source>
        <dbReference type="ARBA" id="ARBA00023136"/>
    </source>
</evidence>
<dbReference type="Pfam" id="PF08219">
    <property type="entry name" value="TOM13"/>
    <property type="match status" value="1"/>
</dbReference>
<dbReference type="GO" id="GO:0032979">
    <property type="term" value="P:protein insertion into mitochondrial inner membrane from matrix"/>
    <property type="evidence" value="ECO:0007669"/>
    <property type="project" value="TreeGrafter"/>
</dbReference>
<dbReference type="Pfam" id="PF02096">
    <property type="entry name" value="60KD_IMP"/>
    <property type="match status" value="1"/>
</dbReference>
<evidence type="ECO:0000256" key="3">
    <source>
        <dbReference type="ARBA" id="ARBA00022692"/>
    </source>
</evidence>
<evidence type="ECO:0000313" key="14">
    <source>
        <dbReference type="Proteomes" id="UP000605986"/>
    </source>
</evidence>
<protein>
    <recommendedName>
        <fullName evidence="12">Membrane insertase YidC/Oxa/ALB C-terminal domain-containing protein</fullName>
    </recommendedName>
</protein>
<evidence type="ECO:0000256" key="5">
    <source>
        <dbReference type="ARBA" id="ARBA00022946"/>
    </source>
</evidence>
<accession>A0A8H4P1W7</accession>
<sequence>MSDEHNHLADSGFTLNSDIELYSGGDDVSSPPSSNSPVILYKPPTVWSLVRGAAINLLLPFINGMMLGFGELFAHEAAFRLGWGGTKVFPLSRRRAHPIGPGIELRERQYAPRPSLDDIASLEPRPNDKVIRRPSAADYCEPDIYPPVPENLQKIPSNIAQLLSDRTSHLITAAMLPSRGIVRSLPSGTLQGPCGQSMTSRTLGRKLNARQFGTALRNARTPLSAGTRVGVKNVAAPVVLGGISSSRQLSLWGYQIYGKKKTEEPAVEATTTPEAPTPPEHIEPTPAINEAPVMPAETVSETTHAVDPSSVTPSEFDLNSIADLAHPSILTMPENIGFLSEIGLDYGWGPTSVMQWVLEHVHVYTGLGWGGSIIATALLLRAAMLYPQYRSVKFSAAMNKFKEDPRGKEAMELTKRGFQTQDREMTQKGQFLAKMVRQQYGAEMSNILWGLLQVPFSFGLFRVINGMIHIPVPSMEDAGYLWFTDLTAADPFYILPAVGTGLLISTLLVNGKYTPASQKAMMKNMMYVMGGVTFIGTSFLGAGVNLMMLSTGATTLATAAVFNNESVRRALDLPIPKIEKPVYEAPRASQATGLTGIQERLTDKLDTVKKGISDQMGNMTNQYSGTAEERAEKQRKEQIQKLEQMRRKLEREEFEKKYKR</sequence>
<dbReference type="OrthoDB" id="2148490at2759"/>
<dbReference type="GO" id="GO:0005743">
    <property type="term" value="C:mitochondrial inner membrane"/>
    <property type="evidence" value="ECO:0007669"/>
    <property type="project" value="UniProtKB-SubCell"/>
</dbReference>
<evidence type="ECO:0000313" key="13">
    <source>
        <dbReference type="EMBL" id="KAF4452971.1"/>
    </source>
</evidence>
<dbReference type="GO" id="GO:0032977">
    <property type="term" value="F:membrane insertase activity"/>
    <property type="evidence" value="ECO:0007669"/>
    <property type="project" value="InterPro"/>
</dbReference>
<feature type="compositionally biased region" description="Polar residues" evidence="10">
    <location>
        <begin position="615"/>
        <end position="625"/>
    </location>
</feature>
<dbReference type="GO" id="GO:0005741">
    <property type="term" value="C:mitochondrial outer membrane"/>
    <property type="evidence" value="ECO:0007669"/>
    <property type="project" value="InterPro"/>
</dbReference>
<feature type="transmembrane region" description="Helical" evidence="11">
    <location>
        <begin position="447"/>
        <end position="472"/>
    </location>
</feature>
<feature type="transmembrane region" description="Helical" evidence="11">
    <location>
        <begin position="361"/>
        <end position="380"/>
    </location>
</feature>
<feature type="region of interest" description="Disordered" evidence="10">
    <location>
        <begin position="614"/>
        <end position="660"/>
    </location>
</feature>
<dbReference type="EMBL" id="JAADJG010000165">
    <property type="protein sequence ID" value="KAF4452971.1"/>
    <property type="molecule type" value="Genomic_DNA"/>
</dbReference>
<evidence type="ECO:0000256" key="10">
    <source>
        <dbReference type="SAM" id="MobiDB-lite"/>
    </source>
</evidence>
<keyword evidence="7" id="KW-0496">Mitochondrion</keyword>
<dbReference type="PANTHER" id="PTHR12428:SF66">
    <property type="entry name" value="MITOCHONDRIAL INNER MEMBRANE PROTEIN OXA1L"/>
    <property type="match status" value="1"/>
</dbReference>
<dbReference type="Proteomes" id="UP000605986">
    <property type="component" value="Unassembled WGS sequence"/>
</dbReference>
<organism evidence="13 14">
    <name type="scientific">Fusarium austroafricanum</name>
    <dbReference type="NCBI Taxonomy" id="2364996"/>
    <lineage>
        <taxon>Eukaryota</taxon>
        <taxon>Fungi</taxon>
        <taxon>Dikarya</taxon>
        <taxon>Ascomycota</taxon>
        <taxon>Pezizomycotina</taxon>
        <taxon>Sordariomycetes</taxon>
        <taxon>Hypocreomycetidae</taxon>
        <taxon>Hypocreales</taxon>
        <taxon>Nectriaceae</taxon>
        <taxon>Fusarium</taxon>
        <taxon>Fusarium concolor species complex</taxon>
    </lineage>
</organism>
<keyword evidence="5" id="KW-0809">Transit peptide</keyword>
<dbReference type="PANTHER" id="PTHR12428">
    <property type="entry name" value="OXA1"/>
    <property type="match status" value="1"/>
</dbReference>
<reference evidence="13" key="1">
    <citation type="submission" date="2020-01" db="EMBL/GenBank/DDBJ databases">
        <title>Identification and distribution of gene clusters putatively required for synthesis of sphingolipid metabolism inhibitors in phylogenetically diverse species of the filamentous fungus Fusarium.</title>
        <authorList>
            <person name="Kim H.-S."/>
            <person name="Busman M."/>
            <person name="Brown D.W."/>
            <person name="Divon H."/>
            <person name="Uhlig S."/>
            <person name="Proctor R.H."/>
        </authorList>
    </citation>
    <scope>NUCLEOTIDE SEQUENCE</scope>
    <source>
        <strain evidence="13">NRRL 53441</strain>
    </source>
</reference>
<feature type="transmembrane region" description="Helical" evidence="11">
    <location>
        <begin position="525"/>
        <end position="548"/>
    </location>
</feature>
<keyword evidence="6 11" id="KW-1133">Transmembrane helix</keyword>
<comment type="subcellular location">
    <subcellularLocation>
        <location evidence="9">Membrane</location>
        <topology evidence="9">Multi-pass membrane protein</topology>
    </subcellularLocation>
    <subcellularLocation>
        <location evidence="1">Mitochondrion inner membrane</location>
        <topology evidence="1">Multi-pass membrane protein</topology>
    </subcellularLocation>
</comment>
<gene>
    <name evidence="13" type="ORF">F53441_4202</name>
</gene>
<feature type="region of interest" description="Disordered" evidence="10">
    <location>
        <begin position="263"/>
        <end position="286"/>
    </location>
</feature>
<feature type="compositionally biased region" description="Basic and acidic residues" evidence="10">
    <location>
        <begin position="627"/>
        <end position="660"/>
    </location>
</feature>
<keyword evidence="4" id="KW-0999">Mitochondrion inner membrane</keyword>
<dbReference type="InterPro" id="IPR028055">
    <property type="entry name" value="YidC/Oxa/ALB_C"/>
</dbReference>
<evidence type="ECO:0000256" key="7">
    <source>
        <dbReference type="ARBA" id="ARBA00023128"/>
    </source>
</evidence>
<feature type="domain" description="Membrane insertase YidC/Oxa/ALB C-terminal" evidence="12">
    <location>
        <begin position="369"/>
        <end position="563"/>
    </location>
</feature>
<keyword evidence="3 9" id="KW-0812">Transmembrane</keyword>
<evidence type="ECO:0000259" key="12">
    <source>
        <dbReference type="Pfam" id="PF02096"/>
    </source>
</evidence>
<dbReference type="AlphaFoldDB" id="A0A8H4P1W7"/>
<evidence type="ECO:0000256" key="6">
    <source>
        <dbReference type="ARBA" id="ARBA00022989"/>
    </source>
</evidence>
<name>A0A8H4P1W7_9HYPO</name>
<evidence type="ECO:0000256" key="1">
    <source>
        <dbReference type="ARBA" id="ARBA00004448"/>
    </source>
</evidence>
<comment type="similarity">
    <text evidence="2 9">Belongs to the OXA1/ALB3/YidC family.</text>
</comment>
<evidence type="ECO:0000256" key="9">
    <source>
        <dbReference type="RuleBase" id="RU003945"/>
    </source>
</evidence>
<proteinExistence type="inferred from homology"/>
<evidence type="ECO:0000256" key="4">
    <source>
        <dbReference type="ARBA" id="ARBA00022792"/>
    </source>
</evidence>
<keyword evidence="8 11" id="KW-0472">Membrane</keyword>
<feature type="transmembrane region" description="Helical" evidence="11">
    <location>
        <begin position="492"/>
        <end position="513"/>
    </location>
</feature>
<comment type="caution">
    <text evidence="13">The sequence shown here is derived from an EMBL/GenBank/DDBJ whole genome shotgun (WGS) entry which is preliminary data.</text>
</comment>
<dbReference type="InterPro" id="IPR001708">
    <property type="entry name" value="YidC/ALB3/OXA1/COX18"/>
</dbReference>
<evidence type="ECO:0000256" key="2">
    <source>
        <dbReference type="ARBA" id="ARBA00009877"/>
    </source>
</evidence>
<dbReference type="InterPro" id="IPR013262">
    <property type="entry name" value="OMP_MIM1/TOM13_mt"/>
</dbReference>
<evidence type="ECO:0000256" key="11">
    <source>
        <dbReference type="SAM" id="Phobius"/>
    </source>
</evidence>